<accession>A0A6A6TJS3</accession>
<dbReference type="AlphaFoldDB" id="A0A6A6TJS3"/>
<organism evidence="2 3">
    <name type="scientific">Lophiostoma macrostomum CBS 122681</name>
    <dbReference type="NCBI Taxonomy" id="1314788"/>
    <lineage>
        <taxon>Eukaryota</taxon>
        <taxon>Fungi</taxon>
        <taxon>Dikarya</taxon>
        <taxon>Ascomycota</taxon>
        <taxon>Pezizomycotina</taxon>
        <taxon>Dothideomycetes</taxon>
        <taxon>Pleosporomycetidae</taxon>
        <taxon>Pleosporales</taxon>
        <taxon>Lophiostomataceae</taxon>
        <taxon>Lophiostoma</taxon>
    </lineage>
</organism>
<evidence type="ECO:0000256" key="1">
    <source>
        <dbReference type="SAM" id="Phobius"/>
    </source>
</evidence>
<evidence type="ECO:0000313" key="2">
    <source>
        <dbReference type="EMBL" id="KAF2659992.1"/>
    </source>
</evidence>
<feature type="transmembrane region" description="Helical" evidence="1">
    <location>
        <begin position="71"/>
        <end position="97"/>
    </location>
</feature>
<keyword evidence="1" id="KW-1133">Transmembrane helix</keyword>
<keyword evidence="1" id="KW-0812">Transmembrane</keyword>
<evidence type="ECO:0000313" key="3">
    <source>
        <dbReference type="Proteomes" id="UP000799324"/>
    </source>
</evidence>
<sequence>MLFACALVFRVPTAIIGSGRCSTIPLRLPSIPRSSSVMSISPFSPTLGSPPMWTGPFCGILPLDELPSPAFLPGMVVFGAWTNFVLLSASFVVIFLMGSAEFVSS</sequence>
<name>A0A6A6TJS3_9PLEO</name>
<keyword evidence="3" id="KW-1185">Reference proteome</keyword>
<keyword evidence="1" id="KW-0472">Membrane</keyword>
<dbReference type="Proteomes" id="UP000799324">
    <property type="component" value="Unassembled WGS sequence"/>
</dbReference>
<gene>
    <name evidence="2" type="ORF">K491DRAFT_105696</name>
</gene>
<reference evidence="2" key="1">
    <citation type="journal article" date="2020" name="Stud. Mycol.">
        <title>101 Dothideomycetes genomes: a test case for predicting lifestyles and emergence of pathogens.</title>
        <authorList>
            <person name="Haridas S."/>
            <person name="Albert R."/>
            <person name="Binder M."/>
            <person name="Bloem J."/>
            <person name="Labutti K."/>
            <person name="Salamov A."/>
            <person name="Andreopoulos B."/>
            <person name="Baker S."/>
            <person name="Barry K."/>
            <person name="Bills G."/>
            <person name="Bluhm B."/>
            <person name="Cannon C."/>
            <person name="Castanera R."/>
            <person name="Culley D."/>
            <person name="Daum C."/>
            <person name="Ezra D."/>
            <person name="Gonzalez J."/>
            <person name="Henrissat B."/>
            <person name="Kuo A."/>
            <person name="Liang C."/>
            <person name="Lipzen A."/>
            <person name="Lutzoni F."/>
            <person name="Magnuson J."/>
            <person name="Mondo S."/>
            <person name="Nolan M."/>
            <person name="Ohm R."/>
            <person name="Pangilinan J."/>
            <person name="Park H.-J."/>
            <person name="Ramirez L."/>
            <person name="Alfaro M."/>
            <person name="Sun H."/>
            <person name="Tritt A."/>
            <person name="Yoshinaga Y."/>
            <person name="Zwiers L.-H."/>
            <person name="Turgeon B."/>
            <person name="Goodwin S."/>
            <person name="Spatafora J."/>
            <person name="Crous P."/>
            <person name="Grigoriev I."/>
        </authorList>
    </citation>
    <scope>NUCLEOTIDE SEQUENCE</scope>
    <source>
        <strain evidence="2">CBS 122681</strain>
    </source>
</reference>
<dbReference type="EMBL" id="MU004302">
    <property type="protein sequence ID" value="KAF2659992.1"/>
    <property type="molecule type" value="Genomic_DNA"/>
</dbReference>
<protein>
    <submittedName>
        <fullName evidence="2">Uncharacterized protein</fullName>
    </submittedName>
</protein>
<proteinExistence type="predicted"/>